<gene>
    <name evidence="2" type="ORF">FOZ62_002189</name>
</gene>
<evidence type="ECO:0000313" key="2">
    <source>
        <dbReference type="EMBL" id="KAF4709342.1"/>
    </source>
</evidence>
<dbReference type="EMBL" id="JABANM010028664">
    <property type="protein sequence ID" value="KAF4709342.1"/>
    <property type="molecule type" value="Genomic_DNA"/>
</dbReference>
<feature type="region of interest" description="Disordered" evidence="1">
    <location>
        <begin position="1"/>
        <end position="43"/>
    </location>
</feature>
<comment type="caution">
    <text evidence="2">The sequence shown here is derived from an EMBL/GenBank/DDBJ whole genome shotgun (WGS) entry which is preliminary data.</text>
</comment>
<accession>A0A7J6QMB4</accession>
<feature type="compositionally biased region" description="Low complexity" evidence="1">
    <location>
        <begin position="25"/>
        <end position="43"/>
    </location>
</feature>
<protein>
    <submittedName>
        <fullName evidence="2">Uncharacterized protein</fullName>
    </submittedName>
</protein>
<reference evidence="2 3" key="1">
    <citation type="submission" date="2020-04" db="EMBL/GenBank/DDBJ databases">
        <title>Perkinsus olseni comparative genomics.</title>
        <authorList>
            <person name="Bogema D.R."/>
        </authorList>
    </citation>
    <scope>NUCLEOTIDE SEQUENCE [LARGE SCALE GENOMIC DNA]</scope>
    <source>
        <strain evidence="2">ATCC PRA-205</strain>
    </source>
</reference>
<name>A0A7J6QMB4_PEROL</name>
<dbReference type="Proteomes" id="UP000574390">
    <property type="component" value="Unassembled WGS sequence"/>
</dbReference>
<proteinExistence type="predicted"/>
<organism evidence="2 3">
    <name type="scientific">Perkinsus olseni</name>
    <name type="common">Perkinsus atlanticus</name>
    <dbReference type="NCBI Taxonomy" id="32597"/>
    <lineage>
        <taxon>Eukaryota</taxon>
        <taxon>Sar</taxon>
        <taxon>Alveolata</taxon>
        <taxon>Perkinsozoa</taxon>
        <taxon>Perkinsea</taxon>
        <taxon>Perkinsida</taxon>
        <taxon>Perkinsidae</taxon>
        <taxon>Perkinsus</taxon>
    </lineage>
</organism>
<sequence length="358" mass="38603">MAATTLVAAPTMITRRPGSGGGLREGSSSSETSAQGEESSAAEEGFCRGHMRELIVYVEPRKDSELYRRLARARKEVQRVGGHCQRRGEFTHLPVDALPLFGPDESYLYGLHSSVTGFFTASTEEAQAVLLELHWAFLPSLESSHGRGMMRLDDAADAAAACTAGLPALRSTGSSSTVSSLCSAFADEQSPSSLASMVTAASSDYPACVAKGEVDVDDEPKDDNTVVVDDVITTAAQSVATSTPPVRVEDLLVSPDGCVLLSIRYDQILDNVRSAVTGLTKDKIRYKKRAHLTLAKSRLGEGGAAVLDFYRKQLGRPASEFEPTTGWDLVVYERTFRSESLEEQGPHVLNELVRFPLQ</sequence>
<evidence type="ECO:0000256" key="1">
    <source>
        <dbReference type="SAM" id="MobiDB-lite"/>
    </source>
</evidence>
<evidence type="ECO:0000313" key="3">
    <source>
        <dbReference type="Proteomes" id="UP000574390"/>
    </source>
</evidence>
<dbReference type="AlphaFoldDB" id="A0A7J6QMB4"/>